<dbReference type="AlphaFoldDB" id="A0A918TSL2"/>
<organism evidence="1 2">
    <name type="scientific">Roseibacillus persicicus</name>
    <dbReference type="NCBI Taxonomy" id="454148"/>
    <lineage>
        <taxon>Bacteria</taxon>
        <taxon>Pseudomonadati</taxon>
        <taxon>Verrucomicrobiota</taxon>
        <taxon>Verrucomicrobiia</taxon>
        <taxon>Verrucomicrobiales</taxon>
        <taxon>Verrucomicrobiaceae</taxon>
        <taxon>Roseibacillus</taxon>
    </lineage>
</organism>
<dbReference type="SUPFAM" id="SSF52540">
    <property type="entry name" value="P-loop containing nucleoside triphosphate hydrolases"/>
    <property type="match status" value="1"/>
</dbReference>
<gene>
    <name evidence="1" type="ORF">GCM10007100_31090</name>
</gene>
<dbReference type="RefSeq" id="WP_189571871.1">
    <property type="nucleotide sequence ID" value="NZ_BMXI01000014.1"/>
</dbReference>
<evidence type="ECO:0008006" key="3">
    <source>
        <dbReference type="Google" id="ProtNLM"/>
    </source>
</evidence>
<accession>A0A918TSL2</accession>
<reference evidence="1" key="1">
    <citation type="journal article" date="2014" name="Int. J. Syst. Evol. Microbiol.">
        <title>Complete genome sequence of Corynebacterium casei LMG S-19264T (=DSM 44701T), isolated from a smear-ripened cheese.</title>
        <authorList>
            <consortium name="US DOE Joint Genome Institute (JGI-PGF)"/>
            <person name="Walter F."/>
            <person name="Albersmeier A."/>
            <person name="Kalinowski J."/>
            <person name="Ruckert C."/>
        </authorList>
    </citation>
    <scope>NUCLEOTIDE SEQUENCE</scope>
    <source>
        <strain evidence="1">KCTC 12988</strain>
    </source>
</reference>
<protein>
    <recommendedName>
        <fullName evidence="3">Adenylate kinase</fullName>
    </recommendedName>
</protein>
<dbReference type="PANTHER" id="PTHR37816:SF1">
    <property type="entry name" value="TOXIN"/>
    <property type="match status" value="1"/>
</dbReference>
<proteinExistence type="predicted"/>
<dbReference type="PANTHER" id="PTHR37816">
    <property type="entry name" value="YALI0E33011P"/>
    <property type="match status" value="1"/>
</dbReference>
<keyword evidence="2" id="KW-1185">Reference proteome</keyword>
<dbReference type="EMBL" id="BMXI01000014">
    <property type="protein sequence ID" value="GHC61522.1"/>
    <property type="molecule type" value="Genomic_DNA"/>
</dbReference>
<evidence type="ECO:0000313" key="1">
    <source>
        <dbReference type="EMBL" id="GHC61522.1"/>
    </source>
</evidence>
<reference evidence="1" key="2">
    <citation type="submission" date="2020-09" db="EMBL/GenBank/DDBJ databases">
        <authorList>
            <person name="Sun Q."/>
            <person name="Kim S."/>
        </authorList>
    </citation>
    <scope>NUCLEOTIDE SEQUENCE</scope>
    <source>
        <strain evidence="1">KCTC 12988</strain>
    </source>
</reference>
<dbReference type="InterPro" id="IPR052922">
    <property type="entry name" value="Cytidylate_Kinase-2"/>
</dbReference>
<sequence length="207" mass="24066">MDAAKKDSLPPPQLGQRVLIIGSTNAGKSTLGTRLAEDLNLPHVDLDALNWQRDWVGLHQSDPERFREKIRAATAGDSWVVTGNYTSFSQELIWPRVETLIWLDLPLGLLSRRLLRRSWQRWRTRELLWGCNTERFWPQLAIWKEESLLRWLWKTYGKNRERTLAAMSDDQWSHIRSIHLQSPAEVKAFSFGHWTEAQVVALSPSTK</sequence>
<dbReference type="Gene3D" id="3.40.50.300">
    <property type="entry name" value="P-loop containing nucleotide triphosphate hydrolases"/>
    <property type="match status" value="1"/>
</dbReference>
<name>A0A918TSL2_9BACT</name>
<dbReference type="Proteomes" id="UP000644507">
    <property type="component" value="Unassembled WGS sequence"/>
</dbReference>
<comment type="caution">
    <text evidence="1">The sequence shown here is derived from an EMBL/GenBank/DDBJ whole genome shotgun (WGS) entry which is preliminary data.</text>
</comment>
<evidence type="ECO:0000313" key="2">
    <source>
        <dbReference type="Proteomes" id="UP000644507"/>
    </source>
</evidence>
<dbReference type="InterPro" id="IPR027417">
    <property type="entry name" value="P-loop_NTPase"/>
</dbReference>